<feature type="transmembrane region" description="Helical" evidence="1">
    <location>
        <begin position="32"/>
        <end position="56"/>
    </location>
</feature>
<organism evidence="2 3">
    <name type="scientific">Balnearium lithotrophicum</name>
    <dbReference type="NCBI Taxonomy" id="223788"/>
    <lineage>
        <taxon>Bacteria</taxon>
        <taxon>Pseudomonadati</taxon>
        <taxon>Aquificota</taxon>
        <taxon>Aquificia</taxon>
        <taxon>Desulfurobacteriales</taxon>
        <taxon>Desulfurobacteriaceae</taxon>
        <taxon>Balnearium</taxon>
    </lineage>
</organism>
<dbReference type="AlphaFoldDB" id="A0A521EJ73"/>
<protein>
    <submittedName>
        <fullName evidence="2">Uncharacterized protein</fullName>
    </submittedName>
</protein>
<proteinExistence type="predicted"/>
<evidence type="ECO:0000313" key="3">
    <source>
        <dbReference type="Proteomes" id="UP000317315"/>
    </source>
</evidence>
<keyword evidence="3" id="KW-1185">Reference proteome</keyword>
<dbReference type="Proteomes" id="UP000317315">
    <property type="component" value="Unassembled WGS sequence"/>
</dbReference>
<reference evidence="2 3" key="1">
    <citation type="submission" date="2017-05" db="EMBL/GenBank/DDBJ databases">
        <authorList>
            <person name="Varghese N."/>
            <person name="Submissions S."/>
        </authorList>
    </citation>
    <scope>NUCLEOTIDE SEQUENCE [LARGE SCALE GENOMIC DNA]</scope>
    <source>
        <strain evidence="2 3">DSM 16304</strain>
    </source>
</reference>
<evidence type="ECO:0000313" key="2">
    <source>
        <dbReference type="EMBL" id="SMO83965.1"/>
    </source>
</evidence>
<dbReference type="EMBL" id="FXTM01000043">
    <property type="protein sequence ID" value="SMO83965.1"/>
    <property type="molecule type" value="Genomic_DNA"/>
</dbReference>
<keyword evidence="1" id="KW-0472">Membrane</keyword>
<gene>
    <name evidence="2" type="ORF">SAMN06269117_1431</name>
</gene>
<accession>A0A521EJ73</accession>
<sequence>MLAIASFLSVLIFLILVSMDDSNPVELLGHISVYFFISLCSFFLILCLILIVRAVIRYRQMSRL</sequence>
<name>A0A521EJ73_9BACT</name>
<evidence type="ECO:0000256" key="1">
    <source>
        <dbReference type="SAM" id="Phobius"/>
    </source>
</evidence>
<keyword evidence="1" id="KW-0812">Transmembrane</keyword>
<keyword evidence="1" id="KW-1133">Transmembrane helix</keyword>